<protein>
    <submittedName>
        <fullName evidence="1">Acetamidase/formamidase family protein</fullName>
    </submittedName>
</protein>
<dbReference type="InterPro" id="IPR006311">
    <property type="entry name" value="TAT_signal"/>
</dbReference>
<evidence type="ECO:0000313" key="1">
    <source>
        <dbReference type="EMBL" id="MDA0166566.1"/>
    </source>
</evidence>
<dbReference type="PROSITE" id="PS51318">
    <property type="entry name" value="TAT"/>
    <property type="match status" value="1"/>
</dbReference>
<dbReference type="PANTHER" id="PTHR31891">
    <property type="entry name" value="FORMAMIDASE C869.04-RELATED"/>
    <property type="match status" value="1"/>
</dbReference>
<dbReference type="GO" id="GO:0016811">
    <property type="term" value="F:hydrolase activity, acting on carbon-nitrogen (but not peptide) bonds, in linear amides"/>
    <property type="evidence" value="ECO:0007669"/>
    <property type="project" value="InterPro"/>
</dbReference>
<dbReference type="RefSeq" id="WP_270045824.1">
    <property type="nucleotide sequence ID" value="NZ_JAPDOD010000069.1"/>
</dbReference>
<dbReference type="Proteomes" id="UP001149140">
    <property type="component" value="Unassembled WGS sequence"/>
</dbReference>
<dbReference type="SUPFAM" id="SSF141130">
    <property type="entry name" value="Acetamidase/Formamidase-like"/>
    <property type="match status" value="1"/>
</dbReference>
<dbReference type="EMBL" id="JAPDOD010000069">
    <property type="protein sequence ID" value="MDA0166566.1"/>
    <property type="molecule type" value="Genomic_DNA"/>
</dbReference>
<dbReference type="AlphaFoldDB" id="A0A9X3N0T4"/>
<reference evidence="1" key="1">
    <citation type="submission" date="2022-10" db="EMBL/GenBank/DDBJ databases">
        <title>The WGS of Solirubrobacter ginsenosidimutans DSM 21036.</title>
        <authorList>
            <person name="Jiang Z."/>
        </authorList>
    </citation>
    <scope>NUCLEOTIDE SEQUENCE</scope>
    <source>
        <strain evidence="1">DSM 21036</strain>
    </source>
</reference>
<evidence type="ECO:0000313" key="2">
    <source>
        <dbReference type="Proteomes" id="UP001149140"/>
    </source>
</evidence>
<comment type="caution">
    <text evidence="1">The sequence shown here is derived from an EMBL/GenBank/DDBJ whole genome shotgun (WGS) entry which is preliminary data.</text>
</comment>
<accession>A0A9X3N0T4</accession>
<dbReference type="InterPro" id="IPR004304">
    <property type="entry name" value="FmdA_AmdA"/>
</dbReference>
<organism evidence="1 2">
    <name type="scientific">Solirubrobacter ginsenosidimutans</name>
    <dbReference type="NCBI Taxonomy" id="490573"/>
    <lineage>
        <taxon>Bacteria</taxon>
        <taxon>Bacillati</taxon>
        <taxon>Actinomycetota</taxon>
        <taxon>Thermoleophilia</taxon>
        <taxon>Solirubrobacterales</taxon>
        <taxon>Solirubrobacteraceae</taxon>
        <taxon>Solirubrobacter</taxon>
    </lineage>
</organism>
<dbReference type="Gene3D" id="2.60.120.580">
    <property type="entry name" value="Acetamidase/Formamidase-like domains"/>
    <property type="match status" value="2"/>
</dbReference>
<name>A0A9X3N0T4_9ACTN</name>
<proteinExistence type="predicted"/>
<sequence>MTHDWMQPAGEEALSLIERGIERRDFERASALVGAGAVAPGWLTSPQIIAAAAGPGRDAPVLQSGTGKVEGRYLRSTGETVHWGSLPGEDSIPAATVASGAMVTIDTISHEGILEDQGRDPVAYFGRYGIGRERVLKDAVALAASGREHGGGPSVVTGPIAVRGANPGDILRVDVLGLVPRAPYGVVSNRHAGGNAHAVSLFTPVRKADDGYRGYLPAARQLRAEFPLDPYMGIIGVAGDALTYSDGLGVGSSLYLPVRVPGAKFFTGDPHYVREGAFALEAPLRATFRLTVLDRGEASERSVADYWVARAPLDEKLRRSLRDSLAYLGDELGMPRALAFAHLAAAGRLL</sequence>
<gene>
    <name evidence="1" type="ORF">OM076_40255</name>
</gene>
<keyword evidence="2" id="KW-1185">Reference proteome</keyword>
<dbReference type="PANTHER" id="PTHR31891:SF1">
    <property type="entry name" value="FORMAMIDASE C869.04-RELATED"/>
    <property type="match status" value="1"/>
</dbReference>